<name>A0A9Q0K3J3_9MAGN</name>
<evidence type="ECO:0008006" key="4">
    <source>
        <dbReference type="Google" id="ProtNLM"/>
    </source>
</evidence>
<evidence type="ECO:0000256" key="1">
    <source>
        <dbReference type="SAM" id="SignalP"/>
    </source>
</evidence>
<keyword evidence="3" id="KW-1185">Reference proteome</keyword>
<evidence type="ECO:0000313" key="3">
    <source>
        <dbReference type="Proteomes" id="UP001141806"/>
    </source>
</evidence>
<protein>
    <recommendedName>
        <fullName evidence="4">Secreted protein</fullName>
    </recommendedName>
</protein>
<organism evidence="2 3">
    <name type="scientific">Protea cynaroides</name>
    <dbReference type="NCBI Taxonomy" id="273540"/>
    <lineage>
        <taxon>Eukaryota</taxon>
        <taxon>Viridiplantae</taxon>
        <taxon>Streptophyta</taxon>
        <taxon>Embryophyta</taxon>
        <taxon>Tracheophyta</taxon>
        <taxon>Spermatophyta</taxon>
        <taxon>Magnoliopsida</taxon>
        <taxon>Proteales</taxon>
        <taxon>Proteaceae</taxon>
        <taxon>Protea</taxon>
    </lineage>
</organism>
<feature type="signal peptide" evidence="1">
    <location>
        <begin position="1"/>
        <end position="17"/>
    </location>
</feature>
<gene>
    <name evidence="2" type="ORF">NE237_021726</name>
</gene>
<proteinExistence type="predicted"/>
<accession>A0A9Q0K3J3</accession>
<dbReference type="Proteomes" id="UP001141806">
    <property type="component" value="Unassembled WGS sequence"/>
</dbReference>
<evidence type="ECO:0000313" key="2">
    <source>
        <dbReference type="EMBL" id="KAJ4961816.1"/>
    </source>
</evidence>
<dbReference type="EMBL" id="JAMYWD010000009">
    <property type="protein sequence ID" value="KAJ4961816.1"/>
    <property type="molecule type" value="Genomic_DNA"/>
</dbReference>
<dbReference type="AlphaFoldDB" id="A0A9Q0K3J3"/>
<feature type="chain" id="PRO_5040412588" description="Secreted protein" evidence="1">
    <location>
        <begin position="18"/>
        <end position="140"/>
    </location>
</feature>
<comment type="caution">
    <text evidence="2">The sequence shown here is derived from an EMBL/GenBank/DDBJ whole genome shotgun (WGS) entry which is preliminary data.</text>
</comment>
<reference evidence="2" key="1">
    <citation type="journal article" date="2023" name="Plant J.">
        <title>The genome of the king protea, Protea cynaroides.</title>
        <authorList>
            <person name="Chang J."/>
            <person name="Duong T.A."/>
            <person name="Schoeman C."/>
            <person name="Ma X."/>
            <person name="Roodt D."/>
            <person name="Barker N."/>
            <person name="Li Z."/>
            <person name="Van de Peer Y."/>
            <person name="Mizrachi E."/>
        </authorList>
    </citation>
    <scope>NUCLEOTIDE SEQUENCE</scope>
    <source>
        <tissue evidence="2">Young leaves</tissue>
    </source>
</reference>
<sequence>MLVLSLSLLTQIGVVFLRNSFLSHCLGPIILPCAIGHNRGDPGWCPKQARVTVNSHILFHDSSPAFNVNATTSSTTTSAAELADGEGRLAASDGWSSSSGAARTNSAVVFQLGALAHSGLKAYVCLFELVDLLNSYLYTT</sequence>
<keyword evidence="1" id="KW-0732">Signal</keyword>